<dbReference type="Pfam" id="PF01436">
    <property type="entry name" value="NHL"/>
    <property type="match status" value="6"/>
</dbReference>
<keyword evidence="6" id="KW-0539">Nucleus</keyword>
<protein>
    <recommendedName>
        <fullName evidence="3">Cleavage and polyadenylation specificity factor subunit 6</fullName>
    </recommendedName>
</protein>
<evidence type="ECO:0000256" key="5">
    <source>
        <dbReference type="ARBA" id="ARBA00022737"/>
    </source>
</evidence>
<dbReference type="SMART" id="SM00502">
    <property type="entry name" value="BBC"/>
    <property type="match status" value="1"/>
</dbReference>
<accession>A0ABN8LN48</accession>
<proteinExistence type="inferred from homology"/>
<feature type="region of interest" description="Disordered" evidence="11">
    <location>
        <begin position="510"/>
        <end position="534"/>
    </location>
</feature>
<dbReference type="PROSITE" id="PS51125">
    <property type="entry name" value="NHL"/>
    <property type="match status" value="6"/>
</dbReference>
<dbReference type="InterPro" id="IPR001258">
    <property type="entry name" value="NHL_repeat"/>
</dbReference>
<name>A0ABN8LN48_9CNID</name>
<evidence type="ECO:0000256" key="10">
    <source>
        <dbReference type="PROSITE-ProRule" id="PRU00504"/>
    </source>
</evidence>
<evidence type="ECO:0000259" key="13">
    <source>
        <dbReference type="PROSITE" id="PS50119"/>
    </source>
</evidence>
<comment type="caution">
    <text evidence="14">The sequence shown here is derived from an EMBL/GenBank/DDBJ whole genome shotgun (WGS) entry which is preliminary data.</text>
</comment>
<comment type="similarity">
    <text evidence="2">Belongs to the RRM CPSF6/7 family.</text>
</comment>
<dbReference type="Gene3D" id="3.30.70.330">
    <property type="match status" value="1"/>
</dbReference>
<dbReference type="InterPro" id="IPR012677">
    <property type="entry name" value="Nucleotide-bd_a/b_plait_sf"/>
</dbReference>
<keyword evidence="7" id="KW-0862">Zinc</keyword>
<evidence type="ECO:0000256" key="4">
    <source>
        <dbReference type="ARBA" id="ARBA00022664"/>
    </source>
</evidence>
<dbReference type="EMBL" id="CALNXI010000088">
    <property type="protein sequence ID" value="CAH3018483.1"/>
    <property type="molecule type" value="Genomic_DNA"/>
</dbReference>
<feature type="repeat" description="NHL" evidence="10">
    <location>
        <begin position="1160"/>
        <end position="1200"/>
    </location>
</feature>
<evidence type="ECO:0000256" key="2">
    <source>
        <dbReference type="ARBA" id="ARBA00006265"/>
    </source>
</evidence>
<comment type="subcellular location">
    <subcellularLocation>
        <location evidence="1">Nucleus</location>
    </subcellularLocation>
</comment>
<dbReference type="SMART" id="SM00336">
    <property type="entry name" value="BBOX"/>
    <property type="match status" value="2"/>
</dbReference>
<evidence type="ECO:0000313" key="14">
    <source>
        <dbReference type="EMBL" id="CAH3018483.1"/>
    </source>
</evidence>
<feature type="repeat" description="NHL" evidence="10">
    <location>
        <begin position="1204"/>
        <end position="1247"/>
    </location>
</feature>
<feature type="compositionally biased region" description="Pro residues" evidence="11">
    <location>
        <begin position="353"/>
        <end position="373"/>
    </location>
</feature>
<dbReference type="InterPro" id="IPR003649">
    <property type="entry name" value="Bbox_C"/>
</dbReference>
<feature type="repeat" description="Filamin" evidence="8">
    <location>
        <begin position="948"/>
        <end position="1005"/>
    </location>
</feature>
<evidence type="ECO:0000256" key="8">
    <source>
        <dbReference type="PROSITE-ProRule" id="PRU00087"/>
    </source>
</evidence>
<evidence type="ECO:0000259" key="12">
    <source>
        <dbReference type="PROSITE" id="PS50102"/>
    </source>
</evidence>
<dbReference type="SUPFAM" id="SSF57845">
    <property type="entry name" value="B-box zinc-binding domain"/>
    <property type="match status" value="1"/>
</dbReference>
<feature type="domain" description="B box-type" evidence="13">
    <location>
        <begin position="648"/>
        <end position="693"/>
    </location>
</feature>
<dbReference type="CDD" id="cd12643">
    <property type="entry name" value="RRM_CFIm68"/>
    <property type="match status" value="1"/>
</dbReference>
<keyword evidence="5" id="KW-0677">Repeat</keyword>
<dbReference type="InterPro" id="IPR017868">
    <property type="entry name" value="Filamin/ABP280_repeat-like"/>
</dbReference>
<evidence type="ECO:0000313" key="15">
    <source>
        <dbReference type="Proteomes" id="UP001159427"/>
    </source>
</evidence>
<feature type="compositionally biased region" description="Gly residues" evidence="11">
    <location>
        <begin position="269"/>
        <end position="288"/>
    </location>
</feature>
<feature type="repeat" description="NHL" evidence="10">
    <location>
        <begin position="1063"/>
        <end position="1106"/>
    </location>
</feature>
<evidence type="ECO:0000256" key="1">
    <source>
        <dbReference type="ARBA" id="ARBA00004123"/>
    </source>
</evidence>
<sequence length="1291" mass="142813">STTSIRAFADRNLPGVAVLPECLCVQKPRATREGKLRPSCFLVLFALSCFFGEMAGDGAVDIDLYAQVDEFEPDVTGQHHMAEGLDLYDDVLTTGAEMPVGPEDEVLQVQYGEEVTGEVLPEHETAQSGAYEYKSYTTVHPKSAAARSSNTYYERNKGKPLYVGNLTWWTNDQELTEALQECGVTDLINIKFFENRTNGQSKGFAMIELGSETSCQLVTEKLPKMEIHSQFPVVTPATKQFLQQFEAQSRKNNPGAPGGGHAEHEGPGYQQGGGRGFGYNRGGFRGRGGFPVRPGMGRGFDHGPPPGDMGHGGPWMGPGHMGMPRHPPPGIPPYAEHPPPYYPMVHPPHGDKPPGPMPPQMHVPPQPPPPGAGPMPDHRAPGMVPHFPKPPVAPHVNPAFFPEGPPPDAFLAAGGPNAMSQFMPRPADEYSESMKRNQVLASSAIKRAMADANAGDYESGIETLVGAISLIKQSPTAVEERCQVLVQSLQDCLQGLEAQLLERRSIGSKHHYSEKDDFEGETREKRHRRSRRSRSRSRCDSFKLDFHRSPEFDYNSSTRETIAGNLRRVHFPGQRPVIEPPIRLGQRCDTNRKVCLQDLAEKLAPNESLVCPLCKTDARISRDDIEALPVNSFLDNMLDIALINSSDREPVPCTNCDSAANSRCADCGEFLCEKCYSIHRRSRQTKEHKVLTIGELLESKTGEDLHRPAFCNIHRSEQLRYYCETCNEAVCRDCVLIEHRQHKYDYVKDSKKVQKQRTVVENLFAQCAENIPLLEKSIKQIQGISETLHGTLATVKAEIRQTALQQIKVVKDTERKLLTEVEKIHNAKSTILRRQKNKLEEDFARFSAGCDFSEQVLKYANEVELLSLKVHITKRLTDLKNTELDCEPHENAELKYEVNNKEAEAMLAHSLGSIKTNVSQHLLLEDIEVPSMNESASETEHVLKEAPKLSVELRDSSGVLLPPDILHQADGQSFSAYHPFFNGVFSFAVFSRGQIVEGFPLEINIGDVAPRVRSAKRAIAGSGSKFGRLSDPQGVAVDQDGNVIVSDSRNHRLQVFDMEGNFRFRFGSPGSGDGHFQSPSGVAVTPEGNIVVADTMNNRIQIFSKEGTFIKKFGKGFMQSERLYQPYGVAVDSEGRLFVVDRGNARVIVFNQEGEIILTFGSLGGGKAQFNCPTAVAINGKGHVIITDFGNDRVQVFSANGQFLFKFGKSGRGDGELNWPTGVATDSDDHIIVSDSYNHRIQIFNDDGSFVTRFGTEGNKRGQFKRPEGVAVTTQGNIIIADWGNDRIQVF</sequence>
<dbReference type="PROSITE" id="PS50194">
    <property type="entry name" value="FILAMIN_REPEAT"/>
    <property type="match status" value="1"/>
</dbReference>
<feature type="repeat" description="NHL" evidence="10">
    <location>
        <begin position="1251"/>
        <end position="1291"/>
    </location>
</feature>
<dbReference type="InterPro" id="IPR035979">
    <property type="entry name" value="RBD_domain_sf"/>
</dbReference>
<dbReference type="SMART" id="SM00360">
    <property type="entry name" value="RRM"/>
    <property type="match status" value="1"/>
</dbReference>
<feature type="domain" description="B box-type" evidence="13">
    <location>
        <begin position="706"/>
        <end position="747"/>
    </location>
</feature>
<feature type="domain" description="RRM" evidence="12">
    <location>
        <begin position="159"/>
        <end position="239"/>
    </location>
</feature>
<keyword evidence="15" id="KW-1185">Reference proteome</keyword>
<dbReference type="Pfam" id="PF00643">
    <property type="entry name" value="zf-B_box"/>
    <property type="match status" value="2"/>
</dbReference>
<dbReference type="InterPro" id="IPR034769">
    <property type="entry name" value="CPSF6_RRM"/>
</dbReference>
<feature type="compositionally biased region" description="Basic and acidic residues" evidence="11">
    <location>
        <begin position="510"/>
        <end position="524"/>
    </location>
</feature>
<dbReference type="SUPFAM" id="SSF54928">
    <property type="entry name" value="RNA-binding domain, RBD"/>
    <property type="match status" value="1"/>
</dbReference>
<dbReference type="InterPro" id="IPR011042">
    <property type="entry name" value="6-blade_b-propeller_TolB-like"/>
</dbReference>
<dbReference type="PROSITE" id="PS50102">
    <property type="entry name" value="RRM"/>
    <property type="match status" value="1"/>
</dbReference>
<dbReference type="Pfam" id="PF25524">
    <property type="entry name" value="RSLD_CPSF6"/>
    <property type="match status" value="1"/>
</dbReference>
<dbReference type="CDD" id="cd19785">
    <property type="entry name" value="Bbox2_TRIM45_C-X"/>
    <property type="match status" value="1"/>
</dbReference>
<organism evidence="14 15">
    <name type="scientific">Porites evermanni</name>
    <dbReference type="NCBI Taxonomy" id="104178"/>
    <lineage>
        <taxon>Eukaryota</taxon>
        <taxon>Metazoa</taxon>
        <taxon>Cnidaria</taxon>
        <taxon>Anthozoa</taxon>
        <taxon>Hexacorallia</taxon>
        <taxon>Scleractinia</taxon>
        <taxon>Fungiina</taxon>
        <taxon>Poritidae</taxon>
        <taxon>Porites</taxon>
    </lineage>
</organism>
<keyword evidence="9" id="KW-0694">RNA-binding</keyword>
<dbReference type="InterPro" id="IPR000315">
    <property type="entry name" value="Znf_B-box"/>
</dbReference>
<dbReference type="PANTHER" id="PTHR23204">
    <property type="entry name" value="CLEAVAGE AND POLYADENYLATION SPECIFIC FACTOR"/>
    <property type="match status" value="1"/>
</dbReference>
<dbReference type="Gene3D" id="2.120.10.30">
    <property type="entry name" value="TolB, C-terminal domain"/>
    <property type="match status" value="3"/>
</dbReference>
<feature type="non-terminal residue" evidence="14">
    <location>
        <position position="1"/>
    </location>
</feature>
<dbReference type="Pfam" id="PF00076">
    <property type="entry name" value="RRM_1"/>
    <property type="match status" value="1"/>
</dbReference>
<dbReference type="Proteomes" id="UP001159427">
    <property type="component" value="Unassembled WGS sequence"/>
</dbReference>
<feature type="region of interest" description="Disordered" evidence="11">
    <location>
        <begin position="249"/>
        <end position="288"/>
    </location>
</feature>
<evidence type="ECO:0000256" key="11">
    <source>
        <dbReference type="SAM" id="MobiDB-lite"/>
    </source>
</evidence>
<dbReference type="InterPro" id="IPR057951">
    <property type="entry name" value="CPSF6/7_RSLD_N"/>
</dbReference>
<evidence type="ECO:0000256" key="6">
    <source>
        <dbReference type="ARBA" id="ARBA00023242"/>
    </source>
</evidence>
<dbReference type="CDD" id="cd05819">
    <property type="entry name" value="NHL"/>
    <property type="match status" value="1"/>
</dbReference>
<keyword evidence="7" id="KW-0863">Zinc-finger</keyword>
<feature type="compositionally biased region" description="Basic residues" evidence="11">
    <location>
        <begin position="525"/>
        <end position="534"/>
    </location>
</feature>
<feature type="repeat" description="NHL" evidence="10">
    <location>
        <begin position="1023"/>
        <end position="1059"/>
    </location>
</feature>
<keyword evidence="7" id="KW-0479">Metal-binding</keyword>
<evidence type="ECO:0000256" key="3">
    <source>
        <dbReference type="ARBA" id="ARBA00016259"/>
    </source>
</evidence>
<feature type="region of interest" description="Disordered" evidence="11">
    <location>
        <begin position="349"/>
        <end position="374"/>
    </location>
</feature>
<gene>
    <name evidence="14" type="ORF">PEVE_00043323</name>
</gene>
<reference evidence="14 15" key="1">
    <citation type="submission" date="2022-05" db="EMBL/GenBank/DDBJ databases">
        <authorList>
            <consortium name="Genoscope - CEA"/>
            <person name="William W."/>
        </authorList>
    </citation>
    <scope>NUCLEOTIDE SEQUENCE [LARGE SCALE GENOMIC DNA]</scope>
</reference>
<dbReference type="SUPFAM" id="SSF101898">
    <property type="entry name" value="NHL repeat"/>
    <property type="match status" value="1"/>
</dbReference>
<dbReference type="InterPro" id="IPR000504">
    <property type="entry name" value="RRM_dom"/>
</dbReference>
<dbReference type="PROSITE" id="PS50119">
    <property type="entry name" value="ZF_BBOX"/>
    <property type="match status" value="2"/>
</dbReference>
<dbReference type="Gene3D" id="3.30.160.60">
    <property type="entry name" value="Classic Zinc Finger"/>
    <property type="match status" value="1"/>
</dbReference>
<evidence type="ECO:0000256" key="7">
    <source>
        <dbReference type="PROSITE-ProRule" id="PRU00024"/>
    </source>
</evidence>
<feature type="repeat" description="NHL" evidence="10">
    <location>
        <begin position="1114"/>
        <end position="1153"/>
    </location>
</feature>
<evidence type="ECO:0000256" key="9">
    <source>
        <dbReference type="PROSITE-ProRule" id="PRU00176"/>
    </source>
</evidence>
<dbReference type="InterPro" id="IPR034772">
    <property type="entry name" value="CPSF6/7"/>
</dbReference>
<keyword evidence="4" id="KW-0507">mRNA processing</keyword>